<dbReference type="SUPFAM" id="SSF81301">
    <property type="entry name" value="Nucleotidyltransferase"/>
    <property type="match status" value="1"/>
</dbReference>
<dbReference type="SUPFAM" id="SSF81271">
    <property type="entry name" value="TGS-like"/>
    <property type="match status" value="1"/>
</dbReference>
<dbReference type="RefSeq" id="WP_155167948.1">
    <property type="nucleotide sequence ID" value="NZ_WNCA01000005.1"/>
</dbReference>
<name>A0A6I3S7T8_9BURK</name>
<dbReference type="FunFam" id="3.10.20.30:FF:000002">
    <property type="entry name" value="GTP pyrophosphokinase (RelA/SpoT)"/>
    <property type="match status" value="1"/>
</dbReference>
<comment type="caution">
    <text evidence="7">The sequence shown here is derived from an EMBL/GenBank/DDBJ whole genome shotgun (WGS) entry which is preliminary data.</text>
</comment>
<dbReference type="GO" id="GO:0015949">
    <property type="term" value="P:nucleobase-containing small molecule interconversion"/>
    <property type="evidence" value="ECO:0007669"/>
    <property type="project" value="UniProtKB-ARBA"/>
</dbReference>
<evidence type="ECO:0000313" key="7">
    <source>
        <dbReference type="EMBL" id="MTU42806.1"/>
    </source>
</evidence>
<dbReference type="SUPFAM" id="SSF55021">
    <property type="entry name" value="ACT-like"/>
    <property type="match status" value="1"/>
</dbReference>
<dbReference type="GO" id="GO:0015969">
    <property type="term" value="P:guanosine tetraphosphate metabolic process"/>
    <property type="evidence" value="ECO:0007669"/>
    <property type="project" value="InterPro"/>
</dbReference>
<dbReference type="CDD" id="cd04876">
    <property type="entry name" value="ACT_RelA-SpoT"/>
    <property type="match status" value="1"/>
</dbReference>
<dbReference type="InterPro" id="IPR045600">
    <property type="entry name" value="RelA/SpoT_AH_RIS"/>
</dbReference>
<dbReference type="SMART" id="SM00954">
    <property type="entry name" value="RelA_SpoT"/>
    <property type="match status" value="1"/>
</dbReference>
<dbReference type="InterPro" id="IPR002912">
    <property type="entry name" value="ACT_dom"/>
</dbReference>
<dbReference type="PROSITE" id="PS51671">
    <property type="entry name" value="ACT"/>
    <property type="match status" value="1"/>
</dbReference>
<reference evidence="7 8" key="1">
    <citation type="journal article" date="2019" name="Nat. Med.">
        <title>A library of human gut bacterial isolates paired with longitudinal multiomics data enables mechanistic microbiome research.</title>
        <authorList>
            <person name="Poyet M."/>
            <person name="Groussin M."/>
            <person name="Gibbons S.M."/>
            <person name="Avila-Pacheco J."/>
            <person name="Jiang X."/>
            <person name="Kearney S.M."/>
            <person name="Perrotta A.R."/>
            <person name="Berdy B."/>
            <person name="Zhao S."/>
            <person name="Lieberman T.D."/>
            <person name="Swanson P.K."/>
            <person name="Smith M."/>
            <person name="Roesemann S."/>
            <person name="Alexander J.E."/>
            <person name="Rich S.A."/>
            <person name="Livny J."/>
            <person name="Vlamakis H."/>
            <person name="Clish C."/>
            <person name="Bullock K."/>
            <person name="Deik A."/>
            <person name="Scott J."/>
            <person name="Pierce K.A."/>
            <person name="Xavier R.J."/>
            <person name="Alm E.J."/>
        </authorList>
    </citation>
    <scope>NUCLEOTIDE SEQUENCE [LARGE SCALE GENOMIC DNA]</scope>
    <source>
        <strain evidence="7 8">BIOML-A2</strain>
    </source>
</reference>
<dbReference type="GO" id="GO:0008728">
    <property type="term" value="F:GTP diphosphokinase activity"/>
    <property type="evidence" value="ECO:0007669"/>
    <property type="project" value="TreeGrafter"/>
</dbReference>
<gene>
    <name evidence="7" type="ORF">GMD42_04030</name>
</gene>
<dbReference type="CDD" id="cd05399">
    <property type="entry name" value="NT_Rel-Spo_like"/>
    <property type="match status" value="1"/>
</dbReference>
<dbReference type="InterPro" id="IPR045865">
    <property type="entry name" value="ACT-like_dom_sf"/>
</dbReference>
<comment type="function">
    <text evidence="5">In eubacteria ppGpp (guanosine 3'-diphosphate 5'-diphosphate) is a mediator of the stringent response that coordinates a variety of cellular activities in response to changes in nutritional abundance.</text>
</comment>
<dbReference type="InterPro" id="IPR004811">
    <property type="entry name" value="RelA/Spo_fam"/>
</dbReference>
<dbReference type="Gene3D" id="3.30.70.260">
    <property type="match status" value="1"/>
</dbReference>
<proteinExistence type="inferred from homology"/>
<organism evidence="7 8">
    <name type="scientific">Parasutterella excrementihominis</name>
    <dbReference type="NCBI Taxonomy" id="487175"/>
    <lineage>
        <taxon>Bacteria</taxon>
        <taxon>Pseudomonadati</taxon>
        <taxon>Pseudomonadota</taxon>
        <taxon>Betaproteobacteria</taxon>
        <taxon>Burkholderiales</taxon>
        <taxon>Sutterellaceae</taxon>
        <taxon>Parasutterella</taxon>
    </lineage>
</organism>
<dbReference type="FunFam" id="3.30.460.10:FF:000001">
    <property type="entry name" value="GTP pyrophosphokinase RelA"/>
    <property type="match status" value="1"/>
</dbReference>
<dbReference type="GO" id="GO:0005886">
    <property type="term" value="C:plasma membrane"/>
    <property type="evidence" value="ECO:0007669"/>
    <property type="project" value="TreeGrafter"/>
</dbReference>
<dbReference type="InterPro" id="IPR033655">
    <property type="entry name" value="TGS_RelA/SpoT"/>
</dbReference>
<dbReference type="InterPro" id="IPR004095">
    <property type="entry name" value="TGS"/>
</dbReference>
<dbReference type="NCBIfam" id="TIGR00691">
    <property type="entry name" value="spoT_relA"/>
    <property type="match status" value="1"/>
</dbReference>
<comment type="similarity">
    <text evidence="5">Belongs to the relA/spoT family.</text>
</comment>
<dbReference type="InterPro" id="IPR043519">
    <property type="entry name" value="NT_sf"/>
</dbReference>
<dbReference type="EMBL" id="WNCL01000008">
    <property type="protein sequence ID" value="MTU42806.1"/>
    <property type="molecule type" value="Genomic_DNA"/>
</dbReference>
<evidence type="ECO:0000256" key="5">
    <source>
        <dbReference type="RuleBase" id="RU003847"/>
    </source>
</evidence>
<dbReference type="Proteomes" id="UP000462362">
    <property type="component" value="Unassembled WGS sequence"/>
</dbReference>
<dbReference type="Pfam" id="PF19296">
    <property type="entry name" value="RelA_AH_RIS"/>
    <property type="match status" value="1"/>
</dbReference>
<dbReference type="Gene3D" id="3.30.460.10">
    <property type="entry name" value="Beta Polymerase, domain 2"/>
    <property type="match status" value="1"/>
</dbReference>
<dbReference type="Gene3D" id="1.10.3210.10">
    <property type="entry name" value="Hypothetical protein af1432"/>
    <property type="match status" value="1"/>
</dbReference>
<dbReference type="GO" id="GO:0042594">
    <property type="term" value="P:response to starvation"/>
    <property type="evidence" value="ECO:0007669"/>
    <property type="project" value="TreeGrafter"/>
</dbReference>
<dbReference type="InterPro" id="IPR012675">
    <property type="entry name" value="Beta-grasp_dom_sf"/>
</dbReference>
<feature type="region of interest" description="Disordered" evidence="6">
    <location>
        <begin position="529"/>
        <end position="556"/>
    </location>
</feature>
<evidence type="ECO:0000256" key="2">
    <source>
        <dbReference type="ARBA" id="ARBA00029754"/>
    </source>
</evidence>
<dbReference type="InterPro" id="IPR012676">
    <property type="entry name" value="TGS-like"/>
</dbReference>
<dbReference type="Pfam" id="PF04607">
    <property type="entry name" value="RelA_SpoT"/>
    <property type="match status" value="1"/>
</dbReference>
<dbReference type="SUPFAM" id="SSF109604">
    <property type="entry name" value="HD-domain/PDEase-like"/>
    <property type="match status" value="1"/>
</dbReference>
<accession>A0A6I3S7T8</accession>
<dbReference type="Gene3D" id="3.10.20.30">
    <property type="match status" value="1"/>
</dbReference>
<dbReference type="InterPro" id="IPR007685">
    <property type="entry name" value="RelA_SpoT"/>
</dbReference>
<dbReference type="CDD" id="cd01668">
    <property type="entry name" value="TGS_RSH"/>
    <property type="match status" value="1"/>
</dbReference>
<dbReference type="Pfam" id="PF13328">
    <property type="entry name" value="HD_4"/>
    <property type="match status" value="1"/>
</dbReference>
<evidence type="ECO:0000256" key="3">
    <source>
        <dbReference type="ARBA" id="ARBA00032407"/>
    </source>
</evidence>
<evidence type="ECO:0000256" key="4">
    <source>
        <dbReference type="ARBA" id="ARBA00033308"/>
    </source>
</evidence>
<sequence length="703" mass="79021">MEESAPTLNLADVRRIIEPLYEGQKLFTGESVMAHADGVVDILRGIRDDDDLLAAAYLFCVWNQLKNPKEWLTKHFGRQVCELVANLKVVIDVSEKARSREGEARISQQPDAVRRLLLALCTDLRVVLLRLASRLQTLRYFAATKAPGAKEYGAETLALYAPLANRLGIWQMKWELEDLSLRFTEPEVFHTIANNLEETREERVASIQEAVRRIQALLASRGIQASVSGRPKHIYSIWKKMCKKNLKFEQLFDVRAIRIIVDSVEKCYETLSLIQESFEVLSKEFDDYIAKPKPNGYQSLHTVIVGSRGKPLEIQIRTRAMHEFAELGVAAHWRYKEGSKRKAGEHEEDRVAWLRQMLAWKSDVQAAPTPEAAKDEHIYVLTPQGKVLDLPAGSTPIDFAYLLHTELGHRCRGAKVDGVMVPLNTKLQSGQTVEIIAAKVGAPSRDWLNPDLGFTASPRSRTKVRQWFNAQEMEQALTAGREKIDKDLARLGKTAVKLEDLAKRLGFNTVDDLCLAAGKDELGQKAIENVLAPRPQKNPQEEEKLEPAAPKKTSEHEKGKILVVGVDSLLTQLARCCHPVPPDEIVGFVTRGRGVTVHRADCPNIRSLDEEGRDRLIEVSWTQDESSVFPVQILVIAADRMGLLKDISEILSREKQSISAMQTVRVKGDVHMTFTIEIHGKDDLNRTLAAIREVKGVFSARRT</sequence>
<dbReference type="Pfam" id="PF02824">
    <property type="entry name" value="TGS"/>
    <property type="match status" value="1"/>
</dbReference>
<dbReference type="PANTHER" id="PTHR21262">
    <property type="entry name" value="GUANOSINE-3',5'-BIS DIPHOSPHATE 3'-PYROPHOSPHOHYDROLASE"/>
    <property type="match status" value="1"/>
</dbReference>
<protein>
    <recommendedName>
        <fullName evidence="1">GTP pyrophosphokinase</fullName>
    </recommendedName>
    <alternativeName>
        <fullName evidence="3">(p)ppGpp synthase</fullName>
    </alternativeName>
    <alternativeName>
        <fullName evidence="2">ATP:GTP 3'-pyrophosphotransferase</fullName>
    </alternativeName>
    <alternativeName>
        <fullName evidence="4">ppGpp synthase I</fullName>
    </alternativeName>
</protein>
<dbReference type="GO" id="GO:0008893">
    <property type="term" value="F:guanosine-3',5'-bis(diphosphate) 3'-diphosphatase activity"/>
    <property type="evidence" value="ECO:0007669"/>
    <property type="project" value="TreeGrafter"/>
</dbReference>
<evidence type="ECO:0000313" key="8">
    <source>
        <dbReference type="Proteomes" id="UP000462362"/>
    </source>
</evidence>
<evidence type="ECO:0000256" key="6">
    <source>
        <dbReference type="SAM" id="MobiDB-lite"/>
    </source>
</evidence>
<dbReference type="AlphaFoldDB" id="A0A6I3S7T8"/>
<dbReference type="PANTHER" id="PTHR21262:SF31">
    <property type="entry name" value="GTP PYROPHOSPHOKINASE"/>
    <property type="match status" value="1"/>
</dbReference>
<evidence type="ECO:0000256" key="1">
    <source>
        <dbReference type="ARBA" id="ARBA00019852"/>
    </source>
</evidence>
<dbReference type="PROSITE" id="PS51880">
    <property type="entry name" value="TGS"/>
    <property type="match status" value="1"/>
</dbReference>
<dbReference type="Pfam" id="PF13291">
    <property type="entry name" value="ACT_4"/>
    <property type="match status" value="1"/>
</dbReference>